<accession>A0A9R1C8P0</accession>
<sequence>MCIVEFAKKFKMSTKIAFNYLKRYKGLDFLDKCYEAEHQMSLSDSLNDLIVVCKRNGGTLG</sequence>
<reference evidence="1" key="1">
    <citation type="journal article" date="2022" name="Int. J. Syst. Evol. Microbiol.">
        <title>Prevotella lacticifex sp. nov., isolated from the rumen of cows.</title>
        <authorList>
            <person name="Shinkai T."/>
            <person name="Ikeyama N."/>
            <person name="Kumagai M."/>
            <person name="Ohmori H."/>
            <person name="Sakamoto M."/>
            <person name="Ohkuma M."/>
            <person name="Mitsumori M."/>
        </authorList>
    </citation>
    <scope>NUCLEOTIDE SEQUENCE</scope>
    <source>
        <strain evidence="1">R5076</strain>
    </source>
</reference>
<dbReference type="Pfam" id="PF12668">
    <property type="entry name" value="DUF3791"/>
    <property type="match status" value="1"/>
</dbReference>
<dbReference type="EMBL" id="BPUB01000001">
    <property type="protein sequence ID" value="GJG58061.1"/>
    <property type="molecule type" value="Genomic_DNA"/>
</dbReference>
<name>A0A9R1C8P0_9BACT</name>
<protein>
    <recommendedName>
        <fullName evidence="3">DUF3791 domain-containing protein</fullName>
    </recommendedName>
</protein>
<dbReference type="InterPro" id="IPR024269">
    <property type="entry name" value="DUF3791"/>
</dbReference>
<dbReference type="Proteomes" id="UP000825483">
    <property type="component" value="Unassembled WGS sequence"/>
</dbReference>
<dbReference type="GeneID" id="72468962"/>
<proteinExistence type="predicted"/>
<evidence type="ECO:0000313" key="2">
    <source>
        <dbReference type="Proteomes" id="UP000825483"/>
    </source>
</evidence>
<organism evidence="1 2">
    <name type="scientific">Prevotella lacticifex</name>
    <dbReference type="NCBI Taxonomy" id="2854755"/>
    <lineage>
        <taxon>Bacteria</taxon>
        <taxon>Pseudomonadati</taxon>
        <taxon>Bacteroidota</taxon>
        <taxon>Bacteroidia</taxon>
        <taxon>Bacteroidales</taxon>
        <taxon>Prevotellaceae</taxon>
        <taxon>Prevotella</taxon>
    </lineage>
</organism>
<evidence type="ECO:0000313" key="1">
    <source>
        <dbReference type="EMBL" id="GJG58061.1"/>
    </source>
</evidence>
<keyword evidence="2" id="KW-1185">Reference proteome</keyword>
<gene>
    <name evidence="1" type="ORF">PRLR5076_09120</name>
</gene>
<evidence type="ECO:0008006" key="3">
    <source>
        <dbReference type="Google" id="ProtNLM"/>
    </source>
</evidence>
<comment type="caution">
    <text evidence="1">The sequence shown here is derived from an EMBL/GenBank/DDBJ whole genome shotgun (WGS) entry which is preliminary data.</text>
</comment>
<dbReference type="RefSeq" id="WP_306432757.1">
    <property type="nucleotide sequence ID" value="NZ_BPTV01000004.1"/>
</dbReference>
<dbReference type="AlphaFoldDB" id="A0A9R1C8P0"/>